<gene>
    <name evidence="3" type="ORF">P875_00021878</name>
</gene>
<comment type="caution">
    <text evidence="3">The sequence shown here is derived from an EMBL/GenBank/DDBJ whole genome shotgun (WGS) entry which is preliminary data.</text>
</comment>
<dbReference type="PANTHER" id="PTHR12149:SF8">
    <property type="entry name" value="PROTEIN-RIBULOSAMINE 3-KINASE"/>
    <property type="match status" value="1"/>
</dbReference>
<dbReference type="AlphaFoldDB" id="A0A0F0IDY4"/>
<dbReference type="PANTHER" id="PTHR12149">
    <property type="entry name" value="FRUCTOSAMINE 3 KINASE-RELATED PROTEIN"/>
    <property type="match status" value="1"/>
</dbReference>
<evidence type="ECO:0000313" key="4">
    <source>
        <dbReference type="Proteomes" id="UP000033540"/>
    </source>
</evidence>
<sequence>MDLTFRKDLTIDAYQLSYLSTKKYSPVFNFNLRRTDQPTSTFLPTRSSSMQNINMASTLLTSAEDIFRKDDNFAGYKNIIAEFPHGSREHPDGKEKVYLLKCAQFEDGCVLVQGEFNAMSEIYATAPGFVPKPYTWGTCHLDDTEAYFFISEFIDFSGKLPEPDRLCRKLVDLHQTSVSPTGKFGFHVTTCQGRTAQSITWEKLDRVLFRAVGACSGSRCGDEWPMEELRNTGAKMY</sequence>
<comment type="catalytic activity">
    <reaction evidence="2">
        <text>N(6)-D-ribulosyl-L-lysyl-[protein] + ATP = N(6)-(3-O-phospho-D-ribulosyl)-L-lysyl-[protein] + ADP + H(+)</text>
        <dbReference type="Rhea" id="RHEA:48432"/>
        <dbReference type="Rhea" id="RHEA-COMP:12103"/>
        <dbReference type="Rhea" id="RHEA-COMP:12104"/>
        <dbReference type="ChEBI" id="CHEBI:15378"/>
        <dbReference type="ChEBI" id="CHEBI:30616"/>
        <dbReference type="ChEBI" id="CHEBI:90418"/>
        <dbReference type="ChEBI" id="CHEBI:90420"/>
        <dbReference type="ChEBI" id="CHEBI:456216"/>
        <dbReference type="EC" id="2.7.1.172"/>
    </reaction>
    <physiologicalReaction direction="left-to-right" evidence="2">
        <dbReference type="Rhea" id="RHEA:48433"/>
    </physiologicalReaction>
</comment>
<accession>A0A0F0IDY4</accession>
<dbReference type="EC" id="2.7.1.172" evidence="1"/>
<name>A0A0F0IDY4_ASPPU</name>
<dbReference type="GO" id="GO:0102193">
    <property type="term" value="F:protein-ribulosamine 3-kinase activity"/>
    <property type="evidence" value="ECO:0007669"/>
    <property type="project" value="UniProtKB-EC"/>
</dbReference>
<evidence type="ECO:0000256" key="1">
    <source>
        <dbReference type="ARBA" id="ARBA00011961"/>
    </source>
</evidence>
<dbReference type="GO" id="GO:0016301">
    <property type="term" value="F:kinase activity"/>
    <property type="evidence" value="ECO:0007669"/>
    <property type="project" value="UniProtKB-KW"/>
</dbReference>
<keyword evidence="3" id="KW-0808">Transferase</keyword>
<evidence type="ECO:0000256" key="2">
    <source>
        <dbReference type="ARBA" id="ARBA00048655"/>
    </source>
</evidence>
<proteinExistence type="predicted"/>
<keyword evidence="3" id="KW-0418">Kinase</keyword>
<dbReference type="SUPFAM" id="SSF56112">
    <property type="entry name" value="Protein kinase-like (PK-like)"/>
    <property type="match status" value="1"/>
</dbReference>
<organism evidence="3 4">
    <name type="scientific">Aspergillus parasiticus (strain ATCC 56775 / NRRL 5862 / SRRC 143 / SU-1)</name>
    <dbReference type="NCBI Taxonomy" id="1403190"/>
    <lineage>
        <taxon>Eukaryota</taxon>
        <taxon>Fungi</taxon>
        <taxon>Dikarya</taxon>
        <taxon>Ascomycota</taxon>
        <taxon>Pezizomycotina</taxon>
        <taxon>Eurotiomycetes</taxon>
        <taxon>Eurotiomycetidae</taxon>
        <taxon>Eurotiales</taxon>
        <taxon>Aspergillaceae</taxon>
        <taxon>Aspergillus</taxon>
        <taxon>Aspergillus subgen. Circumdati</taxon>
    </lineage>
</organism>
<protein>
    <recommendedName>
        <fullName evidence="1">protein-ribulosamine 3-kinase</fullName>
        <ecNumber evidence="1">2.7.1.172</ecNumber>
    </recommendedName>
</protein>
<evidence type="ECO:0000313" key="3">
    <source>
        <dbReference type="EMBL" id="KJK65999.1"/>
    </source>
</evidence>
<dbReference type="Gene3D" id="3.90.1200.10">
    <property type="match status" value="1"/>
</dbReference>
<dbReference type="InterPro" id="IPR011009">
    <property type="entry name" value="Kinase-like_dom_sf"/>
</dbReference>
<dbReference type="InterPro" id="IPR016477">
    <property type="entry name" value="Fructo-/Ketosamine-3-kinase"/>
</dbReference>
<dbReference type="OrthoDB" id="5772781at2759"/>
<reference evidence="3 4" key="1">
    <citation type="submission" date="2015-02" db="EMBL/GenBank/DDBJ databases">
        <title>Draft genome sequence of Aspergillus parasiticus SU-1.</title>
        <authorList>
            <person name="Yu J."/>
            <person name="Fedorova N."/>
            <person name="Yin Y."/>
            <person name="Losada L."/>
            <person name="Zafar N."/>
            <person name="Taujale R."/>
            <person name="Ehrlich K.C."/>
            <person name="Bhatnagar D."/>
            <person name="Cleveland T.E."/>
            <person name="Bennett J.W."/>
            <person name="Nierman W.C."/>
        </authorList>
    </citation>
    <scope>NUCLEOTIDE SEQUENCE [LARGE SCALE GENOMIC DNA]</scope>
    <source>
        <strain evidence="4">ATCC 56775 / NRRL 5862 / SRRC 143 / SU-1</strain>
    </source>
</reference>
<dbReference type="EMBL" id="JZEE01000326">
    <property type="protein sequence ID" value="KJK65999.1"/>
    <property type="molecule type" value="Genomic_DNA"/>
</dbReference>
<dbReference type="Proteomes" id="UP000033540">
    <property type="component" value="Unassembled WGS sequence"/>
</dbReference>
<dbReference type="Pfam" id="PF03881">
    <property type="entry name" value="Fructosamin_kin"/>
    <property type="match status" value="1"/>
</dbReference>